<evidence type="ECO:0000256" key="1">
    <source>
        <dbReference type="ARBA" id="ARBA00000085"/>
    </source>
</evidence>
<dbReference type="PROSITE" id="PS50109">
    <property type="entry name" value="HIS_KIN"/>
    <property type="match status" value="1"/>
</dbReference>
<dbReference type="SUPFAM" id="SSF55874">
    <property type="entry name" value="ATPase domain of HSP90 chaperone/DNA topoisomerase II/histidine kinase"/>
    <property type="match status" value="1"/>
</dbReference>
<dbReference type="CDD" id="cd00082">
    <property type="entry name" value="HisKA"/>
    <property type="match status" value="1"/>
</dbReference>
<gene>
    <name evidence="8" type="ORF">psyc5s11_08990</name>
</gene>
<feature type="domain" description="Histidine kinase" evidence="7">
    <location>
        <begin position="219"/>
        <end position="442"/>
    </location>
</feature>
<dbReference type="RefSeq" id="WP_224036486.1">
    <property type="nucleotide sequence ID" value="NZ_AP024849.1"/>
</dbReference>
<dbReference type="PANTHER" id="PTHR43711">
    <property type="entry name" value="TWO-COMPONENT HISTIDINE KINASE"/>
    <property type="match status" value="1"/>
</dbReference>
<name>A0ABM7T1R9_9CLOT</name>
<evidence type="ECO:0000313" key="8">
    <source>
        <dbReference type="EMBL" id="BCZ44832.1"/>
    </source>
</evidence>
<dbReference type="Proteomes" id="UP000824633">
    <property type="component" value="Chromosome"/>
</dbReference>
<keyword evidence="6" id="KW-0902">Two-component regulatory system</keyword>
<dbReference type="SUPFAM" id="SSF47384">
    <property type="entry name" value="Homodimeric domain of signal transducing histidine kinase"/>
    <property type="match status" value="1"/>
</dbReference>
<evidence type="ECO:0000256" key="2">
    <source>
        <dbReference type="ARBA" id="ARBA00012438"/>
    </source>
</evidence>
<dbReference type="Pfam" id="PF10114">
    <property type="entry name" value="PocR"/>
    <property type="match status" value="1"/>
</dbReference>
<evidence type="ECO:0000256" key="5">
    <source>
        <dbReference type="ARBA" id="ARBA00022777"/>
    </source>
</evidence>
<evidence type="ECO:0000313" key="9">
    <source>
        <dbReference type="Proteomes" id="UP000824633"/>
    </source>
</evidence>
<sequence length="472" mass="53043">MIGNINCDIDIDSLEIKDVIDIKLLQKFQDNFAESMGIASITVDKSGNPVTTPSSYTSFCIDFVHSTTIGDNRCAECHRKGGEEAARTGKPYIYTCHAGLIDFAAPILIEGKQIGTILGGQVLTKSPEKSRYMQIAKEIDVDEDKLVESVEKIKILTEKNVAAAAEVLFIVANALSKIGYEELKLKMISKSLEIEVLKKDLLLEESNKYNQLKTQFFSTISHELKTPINIISSSLQLLEKLYKDSSFTFTAETFSKYSKVMKQNCHRLIRVINNVVDMNKIEVGFLSLHLKNNNIVKVIEDITLSIVEYARLKNINIVFDTEIEEKITAFDEEQFERIMLNLLSNSIKFTKPGGNIDVTICDKKEHIFISVKDTGDGIPQDMLEKIFNTFTQVDASFRRHAEGSGIGLSLVKSLVKMHEGEISVISQLGVGSQFTIKLPVKLIDSESNAHKDRDLNYHVENTKIEFSDIYFD</sequence>
<evidence type="ECO:0000256" key="3">
    <source>
        <dbReference type="ARBA" id="ARBA00022553"/>
    </source>
</evidence>
<dbReference type="SMART" id="SM00388">
    <property type="entry name" value="HisKA"/>
    <property type="match status" value="1"/>
</dbReference>
<dbReference type="SMART" id="SM00387">
    <property type="entry name" value="HATPase_c"/>
    <property type="match status" value="1"/>
</dbReference>
<reference evidence="9" key="1">
    <citation type="submission" date="2021-07" db="EMBL/GenBank/DDBJ databases">
        <title>Complete genome sequencing of a Clostridium isolate.</title>
        <authorList>
            <person name="Ueki A."/>
            <person name="Tonouchi A."/>
        </authorList>
    </citation>
    <scope>NUCLEOTIDE SEQUENCE [LARGE SCALE GENOMIC DNA]</scope>
    <source>
        <strain evidence="9">C5S11</strain>
    </source>
</reference>
<dbReference type="InterPro" id="IPR005467">
    <property type="entry name" value="His_kinase_dom"/>
</dbReference>
<dbReference type="InterPro" id="IPR003594">
    <property type="entry name" value="HATPase_dom"/>
</dbReference>
<evidence type="ECO:0000259" key="7">
    <source>
        <dbReference type="PROSITE" id="PS50109"/>
    </source>
</evidence>
<organism evidence="8 9">
    <name type="scientific">Clostridium gelidum</name>
    <dbReference type="NCBI Taxonomy" id="704125"/>
    <lineage>
        <taxon>Bacteria</taxon>
        <taxon>Bacillati</taxon>
        <taxon>Bacillota</taxon>
        <taxon>Clostridia</taxon>
        <taxon>Eubacteriales</taxon>
        <taxon>Clostridiaceae</taxon>
        <taxon>Clostridium</taxon>
    </lineage>
</organism>
<dbReference type="InterPro" id="IPR036890">
    <property type="entry name" value="HATPase_C_sf"/>
</dbReference>
<keyword evidence="5" id="KW-0418">Kinase</keyword>
<accession>A0ABM7T1R9</accession>
<dbReference type="Gene3D" id="3.30.565.10">
    <property type="entry name" value="Histidine kinase-like ATPase, C-terminal domain"/>
    <property type="match status" value="1"/>
</dbReference>
<dbReference type="InterPro" id="IPR004358">
    <property type="entry name" value="Sig_transdc_His_kin-like_C"/>
</dbReference>
<dbReference type="CDD" id="cd16922">
    <property type="entry name" value="HATPase_EvgS-ArcB-TorS-like"/>
    <property type="match status" value="1"/>
</dbReference>
<dbReference type="InterPro" id="IPR036097">
    <property type="entry name" value="HisK_dim/P_sf"/>
</dbReference>
<keyword evidence="4" id="KW-0808">Transferase</keyword>
<keyword evidence="3" id="KW-0597">Phosphoprotein</keyword>
<keyword evidence="9" id="KW-1185">Reference proteome</keyword>
<dbReference type="Pfam" id="PF00512">
    <property type="entry name" value="HisKA"/>
    <property type="match status" value="1"/>
</dbReference>
<proteinExistence type="predicted"/>
<dbReference type="Pfam" id="PF02518">
    <property type="entry name" value="HATPase_c"/>
    <property type="match status" value="1"/>
</dbReference>
<dbReference type="EMBL" id="AP024849">
    <property type="protein sequence ID" value="BCZ44832.1"/>
    <property type="molecule type" value="Genomic_DNA"/>
</dbReference>
<dbReference type="PANTHER" id="PTHR43711:SF26">
    <property type="entry name" value="SENSOR HISTIDINE KINASE RCSC"/>
    <property type="match status" value="1"/>
</dbReference>
<evidence type="ECO:0000256" key="4">
    <source>
        <dbReference type="ARBA" id="ARBA00022679"/>
    </source>
</evidence>
<dbReference type="Gene3D" id="1.10.287.130">
    <property type="match status" value="1"/>
</dbReference>
<dbReference type="InterPro" id="IPR018771">
    <property type="entry name" value="PocR_dom"/>
</dbReference>
<comment type="catalytic activity">
    <reaction evidence="1">
        <text>ATP + protein L-histidine = ADP + protein N-phospho-L-histidine.</text>
        <dbReference type="EC" id="2.7.13.3"/>
    </reaction>
</comment>
<evidence type="ECO:0000256" key="6">
    <source>
        <dbReference type="ARBA" id="ARBA00023012"/>
    </source>
</evidence>
<dbReference type="InterPro" id="IPR003661">
    <property type="entry name" value="HisK_dim/P_dom"/>
</dbReference>
<dbReference type="EC" id="2.7.13.3" evidence="2"/>
<protein>
    <recommendedName>
        <fullName evidence="2">histidine kinase</fullName>
        <ecNumber evidence="2">2.7.13.3</ecNumber>
    </recommendedName>
</protein>
<dbReference type="PRINTS" id="PR00344">
    <property type="entry name" value="BCTRLSENSOR"/>
</dbReference>
<dbReference type="InterPro" id="IPR050736">
    <property type="entry name" value="Sensor_HK_Regulatory"/>
</dbReference>